<proteinExistence type="predicted"/>
<feature type="region of interest" description="Disordered" evidence="1">
    <location>
        <begin position="407"/>
        <end position="439"/>
    </location>
</feature>
<gene>
    <name evidence="2" type="ORF">IFR04_011634</name>
</gene>
<feature type="compositionally biased region" description="Low complexity" evidence="1">
    <location>
        <begin position="1"/>
        <end position="23"/>
    </location>
</feature>
<feature type="compositionally biased region" description="Polar residues" evidence="1">
    <location>
        <begin position="35"/>
        <end position="62"/>
    </location>
</feature>
<feature type="compositionally biased region" description="Polar residues" evidence="1">
    <location>
        <begin position="414"/>
        <end position="424"/>
    </location>
</feature>
<feature type="compositionally biased region" description="Polar residues" evidence="1">
    <location>
        <begin position="69"/>
        <end position="89"/>
    </location>
</feature>
<reference evidence="2" key="1">
    <citation type="submission" date="2021-02" db="EMBL/GenBank/DDBJ databases">
        <title>Genome sequence Cadophora malorum strain M34.</title>
        <authorList>
            <person name="Stefanovic E."/>
            <person name="Vu D."/>
            <person name="Scully C."/>
            <person name="Dijksterhuis J."/>
            <person name="Roader J."/>
            <person name="Houbraken J."/>
        </authorList>
    </citation>
    <scope>NUCLEOTIDE SEQUENCE</scope>
    <source>
        <strain evidence="2">M34</strain>
    </source>
</reference>
<evidence type="ECO:0000313" key="2">
    <source>
        <dbReference type="EMBL" id="KAG4415223.1"/>
    </source>
</evidence>
<feature type="region of interest" description="Disordered" evidence="1">
    <location>
        <begin position="1"/>
        <end position="137"/>
    </location>
</feature>
<accession>A0A8H7TAC8</accession>
<feature type="region of interest" description="Disordered" evidence="1">
    <location>
        <begin position="584"/>
        <end position="642"/>
    </location>
</feature>
<keyword evidence="3" id="KW-1185">Reference proteome</keyword>
<dbReference type="Proteomes" id="UP000664132">
    <property type="component" value="Unassembled WGS sequence"/>
</dbReference>
<feature type="compositionally biased region" description="Basic and acidic residues" evidence="1">
    <location>
        <begin position="495"/>
        <end position="509"/>
    </location>
</feature>
<sequence>MWRGNSHHNNGNNHRARRPNAGGSKRLESTAPARPSSNAQRSSLPSATGTNLNARHSATGQVHNGLPSHVNTHARQSLTTPGHNGLSGNSREDWGLMGDSRPPTPSEGRAQYYHRPGPPEQQRTRTYDNGTALTFGPEDPVPEALPGAAFDDQFRQVDAAVRDLQVTNLQLPRAGISSNAPYQNFRTTTLDLRLAPVAHYPDGYVYRVVPSRHLPVEVLPHVRSLVRHLSELPGSAHPGDSTDTRFGENRPISMLQNDPATSEGSQGTIRDTTTQDTVTELENAQRNPNVLRISEHIEEGPVHVSQGTFNTIRTVPGYPPPLPGPGPSNVTRLVPDINGQVFEVAGYEPGPTQARPAPNVTNNWYDIGGYQSAAPGYAPSGYHLSHQTNVPSTSYDIGNNQYPGFGSAPPPPTQQTNSNVATRTQDIEEPPRGRTIERDPGYLRHHRRTAQRGNVLWAQELDDRNNADRARGEPFFGGDIDSGEQLTFLQFQVPREQRGAPEEGLRTPRDLNPPRVEITGPSPVAKSRIASGHTRPEPVQQTGRTSAPPTAPAPREPSPSGYFFTPLYQALNAQDNLRRSSLPAIQGRSSSTDSNDENRIFGELAGTVRAPSQEGQGRKLWKKKDAEDEDKDQEKKPRDRRF</sequence>
<name>A0A8H7TAC8_9HELO</name>
<organism evidence="2 3">
    <name type="scientific">Cadophora malorum</name>
    <dbReference type="NCBI Taxonomy" id="108018"/>
    <lineage>
        <taxon>Eukaryota</taxon>
        <taxon>Fungi</taxon>
        <taxon>Dikarya</taxon>
        <taxon>Ascomycota</taxon>
        <taxon>Pezizomycotina</taxon>
        <taxon>Leotiomycetes</taxon>
        <taxon>Helotiales</taxon>
        <taxon>Ploettnerulaceae</taxon>
        <taxon>Cadophora</taxon>
    </lineage>
</organism>
<evidence type="ECO:0000256" key="1">
    <source>
        <dbReference type="SAM" id="MobiDB-lite"/>
    </source>
</evidence>
<feature type="compositionally biased region" description="Basic and acidic residues" evidence="1">
    <location>
        <begin position="425"/>
        <end position="439"/>
    </location>
</feature>
<dbReference type="AlphaFoldDB" id="A0A8H7TAC8"/>
<comment type="caution">
    <text evidence="2">The sequence shown here is derived from an EMBL/GenBank/DDBJ whole genome shotgun (WGS) entry which is preliminary data.</text>
</comment>
<dbReference type="EMBL" id="JAFJYH010000230">
    <property type="protein sequence ID" value="KAG4415223.1"/>
    <property type="molecule type" value="Genomic_DNA"/>
</dbReference>
<feature type="compositionally biased region" description="Basic and acidic residues" evidence="1">
    <location>
        <begin position="632"/>
        <end position="642"/>
    </location>
</feature>
<evidence type="ECO:0000313" key="3">
    <source>
        <dbReference type="Proteomes" id="UP000664132"/>
    </source>
</evidence>
<protein>
    <submittedName>
        <fullName evidence="2">Uncharacterized protein</fullName>
    </submittedName>
</protein>
<feature type="region of interest" description="Disordered" evidence="1">
    <location>
        <begin position="494"/>
        <end position="564"/>
    </location>
</feature>
<dbReference type="OrthoDB" id="3550918at2759"/>